<comment type="subcellular location">
    <subcellularLocation>
        <location evidence="1">Cell membrane</location>
        <topology evidence="1">Multi-pass membrane protein</topology>
    </subcellularLocation>
</comment>
<evidence type="ECO:0000256" key="1">
    <source>
        <dbReference type="ARBA" id="ARBA00004651"/>
    </source>
</evidence>
<evidence type="ECO:0000256" key="2">
    <source>
        <dbReference type="ARBA" id="ARBA00005745"/>
    </source>
</evidence>
<evidence type="ECO:0000256" key="3">
    <source>
        <dbReference type="ARBA" id="ARBA00022475"/>
    </source>
</evidence>
<dbReference type="InterPro" id="IPR047692">
    <property type="entry name" value="T4P_ComGB"/>
</dbReference>
<feature type="domain" description="Type II secretion system protein GspF" evidence="8">
    <location>
        <begin position="206"/>
        <end position="328"/>
    </location>
</feature>
<evidence type="ECO:0000256" key="5">
    <source>
        <dbReference type="ARBA" id="ARBA00022989"/>
    </source>
</evidence>
<evidence type="ECO:0000256" key="4">
    <source>
        <dbReference type="ARBA" id="ARBA00022692"/>
    </source>
</evidence>
<name>A0ABV7CS07_9BACI</name>
<reference evidence="10" key="1">
    <citation type="journal article" date="2019" name="Int. J. Syst. Evol. Microbiol.">
        <title>The Global Catalogue of Microorganisms (GCM) 10K type strain sequencing project: providing services to taxonomists for standard genome sequencing and annotation.</title>
        <authorList>
            <consortium name="The Broad Institute Genomics Platform"/>
            <consortium name="The Broad Institute Genome Sequencing Center for Infectious Disease"/>
            <person name="Wu L."/>
            <person name="Ma J."/>
        </authorList>
    </citation>
    <scope>NUCLEOTIDE SEQUENCE [LARGE SCALE GENOMIC DNA]</scope>
    <source>
        <strain evidence="10">KCTC 13128</strain>
    </source>
</reference>
<gene>
    <name evidence="9" type="primary">comGB</name>
    <name evidence="9" type="ORF">ACFOGI_02135</name>
</gene>
<keyword evidence="5 7" id="KW-1133">Transmembrane helix</keyword>
<comment type="caution">
    <text evidence="9">The sequence shown here is derived from an EMBL/GenBank/DDBJ whole genome shotgun (WGS) entry which is preliminary data.</text>
</comment>
<keyword evidence="6 7" id="KW-0472">Membrane</keyword>
<dbReference type="InterPro" id="IPR018076">
    <property type="entry name" value="T2SS_GspF_dom"/>
</dbReference>
<dbReference type="RefSeq" id="WP_390267706.1">
    <property type="nucleotide sequence ID" value="NZ_JBHRSA010000004.1"/>
</dbReference>
<sequence>MSDVQQLRFLDRLSRLLSTGYPIVKALEAVKWDEELKSTADIIIHSLKNGKPLDRAFEDADFHTSIISYLYFIRANGDILGSISKCAKMFEDRLKHRKKIKEIIRYPLVLLVIFSILLYFLKASVLPSFTNLFHTNSEASAASVHLSLLIIDISTTFLVVFIIILAFTAVLGRYLKRFVHIEKQIKWYTLIPFYRSFLKMHTSLLFATHFGMMLKTGMPFSKILTYMANQEKLPIIAHYSSLMEGEMKKGLPIYSLLTQMSLLDRQLTSIFRKNADMQELEKDLIVYAEMILEELERKTVKAITLIQPMFFIILAGVIVFIYITLMWPMYQMIQSI</sequence>
<organism evidence="9 10">
    <name type="scientific">Virgibacillus xinjiangensis</name>
    <dbReference type="NCBI Taxonomy" id="393090"/>
    <lineage>
        <taxon>Bacteria</taxon>
        <taxon>Bacillati</taxon>
        <taxon>Bacillota</taxon>
        <taxon>Bacilli</taxon>
        <taxon>Bacillales</taxon>
        <taxon>Bacillaceae</taxon>
        <taxon>Virgibacillus</taxon>
    </lineage>
</organism>
<evidence type="ECO:0000256" key="7">
    <source>
        <dbReference type="SAM" id="Phobius"/>
    </source>
</evidence>
<dbReference type="PRINTS" id="PR00812">
    <property type="entry name" value="BCTERIALGSPF"/>
</dbReference>
<dbReference type="Proteomes" id="UP001595279">
    <property type="component" value="Unassembled WGS sequence"/>
</dbReference>
<protein>
    <submittedName>
        <fullName evidence="9">Competence type IV pilus assembly protein ComGB</fullName>
    </submittedName>
</protein>
<feature type="transmembrane region" description="Helical" evidence="7">
    <location>
        <begin position="196"/>
        <end position="214"/>
    </location>
</feature>
<evidence type="ECO:0000313" key="9">
    <source>
        <dbReference type="EMBL" id="MFC3039053.1"/>
    </source>
</evidence>
<evidence type="ECO:0000259" key="8">
    <source>
        <dbReference type="Pfam" id="PF00482"/>
    </source>
</evidence>
<dbReference type="Pfam" id="PF00482">
    <property type="entry name" value="T2SSF"/>
    <property type="match status" value="2"/>
</dbReference>
<proteinExistence type="inferred from homology"/>
<dbReference type="PANTHER" id="PTHR30012:SF0">
    <property type="entry name" value="TYPE II SECRETION SYSTEM PROTEIN F-RELATED"/>
    <property type="match status" value="1"/>
</dbReference>
<dbReference type="PANTHER" id="PTHR30012">
    <property type="entry name" value="GENERAL SECRETION PATHWAY PROTEIN"/>
    <property type="match status" value="1"/>
</dbReference>
<keyword evidence="3" id="KW-1003">Cell membrane</keyword>
<dbReference type="InterPro" id="IPR003004">
    <property type="entry name" value="GspF/PilC"/>
</dbReference>
<comment type="similarity">
    <text evidence="2">Belongs to the GSP F family.</text>
</comment>
<dbReference type="EMBL" id="JBHRSA010000004">
    <property type="protein sequence ID" value="MFC3039053.1"/>
    <property type="molecule type" value="Genomic_DNA"/>
</dbReference>
<feature type="transmembrane region" description="Helical" evidence="7">
    <location>
        <begin position="142"/>
        <end position="175"/>
    </location>
</feature>
<feature type="domain" description="Type II secretion system protein GspF" evidence="8">
    <location>
        <begin position="9"/>
        <end position="127"/>
    </location>
</feature>
<feature type="transmembrane region" description="Helical" evidence="7">
    <location>
        <begin position="103"/>
        <end position="122"/>
    </location>
</feature>
<dbReference type="Gene3D" id="1.20.81.30">
    <property type="entry name" value="Type II secretion system (T2SS), domain F"/>
    <property type="match status" value="2"/>
</dbReference>
<dbReference type="NCBIfam" id="NF041012">
    <property type="entry name" value="T4P_ComGB"/>
    <property type="match status" value="1"/>
</dbReference>
<evidence type="ECO:0000256" key="6">
    <source>
        <dbReference type="ARBA" id="ARBA00023136"/>
    </source>
</evidence>
<evidence type="ECO:0000313" key="10">
    <source>
        <dbReference type="Proteomes" id="UP001595279"/>
    </source>
</evidence>
<keyword evidence="4 7" id="KW-0812">Transmembrane</keyword>
<feature type="transmembrane region" description="Helical" evidence="7">
    <location>
        <begin position="305"/>
        <end position="327"/>
    </location>
</feature>
<dbReference type="InterPro" id="IPR042094">
    <property type="entry name" value="T2SS_GspF_sf"/>
</dbReference>
<accession>A0ABV7CS07</accession>
<keyword evidence="10" id="KW-1185">Reference proteome</keyword>